<feature type="region of interest" description="Disordered" evidence="1">
    <location>
        <begin position="1"/>
        <end position="50"/>
    </location>
</feature>
<feature type="compositionally biased region" description="Basic and acidic residues" evidence="1">
    <location>
        <begin position="67"/>
        <end position="81"/>
    </location>
</feature>
<proteinExistence type="predicted"/>
<reference evidence="2" key="1">
    <citation type="submission" date="2022-07" db="EMBL/GenBank/DDBJ databases">
        <title>Phylogenomic reconstructions and comparative analyses of Kickxellomycotina fungi.</title>
        <authorList>
            <person name="Reynolds N.K."/>
            <person name="Stajich J.E."/>
            <person name="Barry K."/>
            <person name="Grigoriev I.V."/>
            <person name="Crous P."/>
            <person name="Smith M.E."/>
        </authorList>
    </citation>
    <scope>NUCLEOTIDE SEQUENCE</scope>
    <source>
        <strain evidence="2">BCRC 34297</strain>
    </source>
</reference>
<dbReference type="EMBL" id="JANBUH010000586">
    <property type="protein sequence ID" value="KAJ2750310.1"/>
    <property type="molecule type" value="Genomic_DNA"/>
</dbReference>
<organism evidence="2 3">
    <name type="scientific">Coemansia pectinata</name>
    <dbReference type="NCBI Taxonomy" id="1052879"/>
    <lineage>
        <taxon>Eukaryota</taxon>
        <taxon>Fungi</taxon>
        <taxon>Fungi incertae sedis</taxon>
        <taxon>Zoopagomycota</taxon>
        <taxon>Kickxellomycotina</taxon>
        <taxon>Kickxellomycetes</taxon>
        <taxon>Kickxellales</taxon>
        <taxon>Kickxellaceae</taxon>
        <taxon>Coemansia</taxon>
    </lineage>
</organism>
<dbReference type="OrthoDB" id="5973225at2759"/>
<gene>
    <name evidence="2" type="ORF">GGI19_005182</name>
</gene>
<evidence type="ECO:0000313" key="2">
    <source>
        <dbReference type="EMBL" id="KAJ2750310.1"/>
    </source>
</evidence>
<evidence type="ECO:0000256" key="1">
    <source>
        <dbReference type="SAM" id="MobiDB-lite"/>
    </source>
</evidence>
<protein>
    <submittedName>
        <fullName evidence="2">Uncharacterized protein</fullName>
    </submittedName>
</protein>
<keyword evidence="3" id="KW-1185">Reference proteome</keyword>
<comment type="caution">
    <text evidence="2">The sequence shown here is derived from an EMBL/GenBank/DDBJ whole genome shotgun (WGS) entry which is preliminary data.</text>
</comment>
<accession>A0A9W8GQQ9</accession>
<sequence length="124" mass="14017">METTSTELKAGHAPATMVGGRRKSQATFVPTVSNEEEEKAMDARGPDGEEVDSNALIRQAEMDQEFLHEQTQKRQQHELRNQTRYTNAELNHAPNPVLSNQIRQPGRFPKGVPKETKMVMKSMQ</sequence>
<evidence type="ECO:0000313" key="3">
    <source>
        <dbReference type="Proteomes" id="UP001140011"/>
    </source>
</evidence>
<dbReference type="AlphaFoldDB" id="A0A9W8GQQ9"/>
<dbReference type="Proteomes" id="UP001140011">
    <property type="component" value="Unassembled WGS sequence"/>
</dbReference>
<name>A0A9W8GQQ9_9FUNG</name>
<feature type="region of interest" description="Disordered" evidence="1">
    <location>
        <begin position="67"/>
        <end position="124"/>
    </location>
</feature>